<accession>A0A2A5RNG4</accession>
<protein>
    <submittedName>
        <fullName evidence="7">Gamma-D-glutamyl-meso-diaminopimelate peptidase I, NlpC/P60 family</fullName>
    </submittedName>
</protein>
<proteinExistence type="inferred from homology"/>
<organism evidence="7 8">
    <name type="scientific">Lactococcus fujiensis JCM 16395</name>
    <dbReference type="NCBI Taxonomy" id="1291764"/>
    <lineage>
        <taxon>Bacteria</taxon>
        <taxon>Bacillati</taxon>
        <taxon>Bacillota</taxon>
        <taxon>Bacilli</taxon>
        <taxon>Lactobacillales</taxon>
        <taxon>Streptococcaceae</taxon>
        <taxon>Lactococcus</taxon>
    </lineage>
</organism>
<dbReference type="EMBL" id="JXJU01000002">
    <property type="protein sequence ID" value="PCS00906.1"/>
    <property type="molecule type" value="Genomic_DNA"/>
</dbReference>
<dbReference type="PANTHER" id="PTHR47053">
    <property type="entry name" value="MUREIN DD-ENDOPEPTIDASE MEPH-RELATED"/>
    <property type="match status" value="1"/>
</dbReference>
<name>A0A2A5RNG4_9LACT</name>
<dbReference type="AlphaFoldDB" id="A0A2A5RNG4"/>
<evidence type="ECO:0000256" key="5">
    <source>
        <dbReference type="SAM" id="MobiDB-lite"/>
    </source>
</evidence>
<comment type="similarity">
    <text evidence="1">Belongs to the peptidase C40 family.</text>
</comment>
<dbReference type="PROSITE" id="PS51935">
    <property type="entry name" value="NLPC_P60"/>
    <property type="match status" value="1"/>
</dbReference>
<dbReference type="GO" id="GO:0006508">
    <property type="term" value="P:proteolysis"/>
    <property type="evidence" value="ECO:0007669"/>
    <property type="project" value="UniProtKB-KW"/>
</dbReference>
<feature type="compositionally biased region" description="Basic and acidic residues" evidence="5">
    <location>
        <begin position="65"/>
        <end position="74"/>
    </location>
</feature>
<dbReference type="PANTHER" id="PTHR47053:SF1">
    <property type="entry name" value="MUREIN DD-ENDOPEPTIDASE MEPH-RELATED"/>
    <property type="match status" value="1"/>
</dbReference>
<dbReference type="Gene3D" id="3.90.1720.10">
    <property type="entry name" value="endopeptidase domain like (from Nostoc punctiforme)"/>
    <property type="match status" value="1"/>
</dbReference>
<evidence type="ECO:0000256" key="3">
    <source>
        <dbReference type="ARBA" id="ARBA00022801"/>
    </source>
</evidence>
<gene>
    <name evidence="7" type="ORF">RT41_GL000696</name>
</gene>
<dbReference type="STRING" id="1291764.GCA_001311235_01250"/>
<evidence type="ECO:0000313" key="7">
    <source>
        <dbReference type="EMBL" id="PCS00906.1"/>
    </source>
</evidence>
<evidence type="ECO:0000259" key="6">
    <source>
        <dbReference type="PROSITE" id="PS51935"/>
    </source>
</evidence>
<evidence type="ECO:0000256" key="2">
    <source>
        <dbReference type="ARBA" id="ARBA00022670"/>
    </source>
</evidence>
<keyword evidence="2" id="KW-0645">Protease</keyword>
<sequence length="201" mass="21486">MFKKTIIVAAIISGIGLSPLGQSVQADQISSQPIDLSSLTELNNASKSLNLLRHTMNNTVLSVSQEKEKQDAEKAAQSAKTIQGDEKTSADKLIELAKKYIGVPYVWGGSSPSGFDCSGFTSYVYREALGKEIGRTSYNQIGNGKKVTFADAKVGDVLVFFGGSHVGIYLGNGEFIHAPKPGDQVKISSISGMTPDYALEY</sequence>
<feature type="region of interest" description="Disordered" evidence="5">
    <location>
        <begin position="63"/>
        <end position="83"/>
    </location>
</feature>
<keyword evidence="3" id="KW-0378">Hydrolase</keyword>
<dbReference type="InterPro" id="IPR000064">
    <property type="entry name" value="NLP_P60_dom"/>
</dbReference>
<evidence type="ECO:0000313" key="8">
    <source>
        <dbReference type="Proteomes" id="UP000218181"/>
    </source>
</evidence>
<comment type="caution">
    <text evidence="7">The sequence shown here is derived from an EMBL/GenBank/DDBJ whole genome shotgun (WGS) entry which is preliminary data.</text>
</comment>
<dbReference type="RefSeq" id="WP_096817057.1">
    <property type="nucleotide sequence ID" value="NZ_JXJU01000002.1"/>
</dbReference>
<dbReference type="InterPro" id="IPR038765">
    <property type="entry name" value="Papain-like_cys_pep_sf"/>
</dbReference>
<keyword evidence="8" id="KW-1185">Reference proteome</keyword>
<reference evidence="7 8" key="1">
    <citation type="submission" date="2014-12" db="EMBL/GenBank/DDBJ databases">
        <title>Draft genome sequences of 10 type strains of Lactococcus.</title>
        <authorList>
            <person name="Sun Z."/>
            <person name="Zhong Z."/>
            <person name="Liu W."/>
            <person name="Zhang W."/>
            <person name="Zhang H."/>
        </authorList>
    </citation>
    <scope>NUCLEOTIDE SEQUENCE [LARGE SCALE GENOMIC DNA]</scope>
    <source>
        <strain evidence="7 8">JCM 16395</strain>
    </source>
</reference>
<keyword evidence="4" id="KW-0788">Thiol protease</keyword>
<dbReference type="Proteomes" id="UP000218181">
    <property type="component" value="Unassembled WGS sequence"/>
</dbReference>
<dbReference type="SUPFAM" id="SSF54001">
    <property type="entry name" value="Cysteine proteinases"/>
    <property type="match status" value="1"/>
</dbReference>
<evidence type="ECO:0000256" key="4">
    <source>
        <dbReference type="ARBA" id="ARBA00022807"/>
    </source>
</evidence>
<dbReference type="GO" id="GO:0008234">
    <property type="term" value="F:cysteine-type peptidase activity"/>
    <property type="evidence" value="ECO:0007669"/>
    <property type="project" value="UniProtKB-KW"/>
</dbReference>
<dbReference type="Pfam" id="PF00877">
    <property type="entry name" value="NLPC_P60"/>
    <property type="match status" value="1"/>
</dbReference>
<evidence type="ECO:0000256" key="1">
    <source>
        <dbReference type="ARBA" id="ARBA00007074"/>
    </source>
</evidence>
<dbReference type="InterPro" id="IPR051202">
    <property type="entry name" value="Peptidase_C40"/>
</dbReference>
<dbReference type="OrthoDB" id="1654978at2"/>
<feature type="domain" description="NlpC/P60" evidence="6">
    <location>
        <begin position="87"/>
        <end position="201"/>
    </location>
</feature>